<protein>
    <recommendedName>
        <fullName evidence="4">Chemotaxis protein</fullName>
    </recommendedName>
</protein>
<dbReference type="EMBL" id="PKLZ01000001">
    <property type="protein sequence ID" value="PLW83953.1"/>
    <property type="molecule type" value="Genomic_DNA"/>
</dbReference>
<evidence type="ECO:0000313" key="2">
    <source>
        <dbReference type="EMBL" id="PLW83953.1"/>
    </source>
</evidence>
<evidence type="ECO:0000313" key="3">
    <source>
        <dbReference type="Proteomes" id="UP000234845"/>
    </source>
</evidence>
<keyword evidence="1" id="KW-1133">Transmembrane helix</keyword>
<gene>
    <name evidence="2" type="ORF">CWI75_00940</name>
</gene>
<proteinExistence type="predicted"/>
<keyword evidence="1" id="KW-0812">Transmembrane</keyword>
<reference evidence="3" key="1">
    <citation type="submission" date="2017-11" db="EMBL/GenBank/DDBJ databases">
        <title>The draft genome sequence of Chromatocurvus sp. F02.</title>
        <authorList>
            <person name="Du Z.-J."/>
            <person name="Chang Y.-Q."/>
        </authorList>
    </citation>
    <scope>NUCLEOTIDE SEQUENCE [LARGE SCALE GENOMIC DNA]</scope>
    <source>
        <strain evidence="3">F02</strain>
    </source>
</reference>
<dbReference type="AlphaFoldDB" id="A0A2N5Y6C6"/>
<feature type="transmembrane region" description="Helical" evidence="1">
    <location>
        <begin position="21"/>
        <end position="40"/>
    </location>
</feature>
<evidence type="ECO:0000256" key="1">
    <source>
        <dbReference type="SAM" id="Phobius"/>
    </source>
</evidence>
<evidence type="ECO:0008006" key="4">
    <source>
        <dbReference type="Google" id="ProtNLM"/>
    </source>
</evidence>
<name>A0A2N5Y6C6_9GAMM</name>
<dbReference type="Proteomes" id="UP000234845">
    <property type="component" value="Unassembled WGS sequence"/>
</dbReference>
<comment type="caution">
    <text evidence="2">The sequence shown here is derived from an EMBL/GenBank/DDBJ whole genome shotgun (WGS) entry which is preliminary data.</text>
</comment>
<keyword evidence="3" id="KW-1185">Reference proteome</keyword>
<keyword evidence="1" id="KW-0472">Membrane</keyword>
<accession>A0A2N5Y6C6</accession>
<sequence>MAQAGGWVALMKASATHLRRAAIAVSSVLAITLLVTSSVAGDLPGALLAAAMIPLLIAADWWRPDQVWGTPNDLDTVAVIDSVKAFNEFGVLLNSELMHVEEEIERTRSMIQHAASDLSTHFHQLHDLSADLAHTVQETLGPNPDGVDTKDAQVAIERVLETVAKNQPQLEHAVAASVRSLQFEDLSLQALSEAQRSLAYLRQVAGILQQIHDTGELAASIHQQHEIWVRARRKPVSQKNLDEGLAELF</sequence>
<organism evidence="2 3">
    <name type="scientific">Kineobactrum sediminis</name>
    <dbReference type="NCBI Taxonomy" id="1905677"/>
    <lineage>
        <taxon>Bacteria</taxon>
        <taxon>Pseudomonadati</taxon>
        <taxon>Pseudomonadota</taxon>
        <taxon>Gammaproteobacteria</taxon>
        <taxon>Cellvibrionales</taxon>
        <taxon>Halieaceae</taxon>
        <taxon>Kineobactrum</taxon>
    </lineage>
</organism>